<keyword evidence="1" id="KW-0489">Methyltransferase</keyword>
<evidence type="ECO:0000256" key="2">
    <source>
        <dbReference type="ARBA" id="ARBA00022679"/>
    </source>
</evidence>
<gene>
    <name evidence="5" type="ORF">GOP47_0006241</name>
</gene>
<protein>
    <recommendedName>
        <fullName evidence="4">O-methyltransferase C-terminal domain-containing protein</fullName>
    </recommendedName>
</protein>
<organism evidence="5 6">
    <name type="scientific">Adiantum capillus-veneris</name>
    <name type="common">Maidenhair fern</name>
    <dbReference type="NCBI Taxonomy" id="13818"/>
    <lineage>
        <taxon>Eukaryota</taxon>
        <taxon>Viridiplantae</taxon>
        <taxon>Streptophyta</taxon>
        <taxon>Embryophyta</taxon>
        <taxon>Tracheophyta</taxon>
        <taxon>Polypodiopsida</taxon>
        <taxon>Polypodiidae</taxon>
        <taxon>Polypodiales</taxon>
        <taxon>Pteridineae</taxon>
        <taxon>Pteridaceae</taxon>
        <taxon>Vittarioideae</taxon>
        <taxon>Adiantum</taxon>
    </lineage>
</organism>
<keyword evidence="3" id="KW-0949">S-adenosyl-L-methionine</keyword>
<evidence type="ECO:0000256" key="3">
    <source>
        <dbReference type="ARBA" id="ARBA00022691"/>
    </source>
</evidence>
<reference evidence="5" key="1">
    <citation type="submission" date="2021-01" db="EMBL/GenBank/DDBJ databases">
        <title>Adiantum capillus-veneris genome.</title>
        <authorList>
            <person name="Fang Y."/>
            <person name="Liao Q."/>
        </authorList>
    </citation>
    <scope>NUCLEOTIDE SEQUENCE</scope>
    <source>
        <strain evidence="5">H3</strain>
        <tissue evidence="5">Leaf</tissue>
    </source>
</reference>
<dbReference type="SUPFAM" id="SSF53335">
    <property type="entry name" value="S-adenosyl-L-methionine-dependent methyltransferases"/>
    <property type="match status" value="2"/>
</dbReference>
<feature type="domain" description="O-methyltransferase C-terminal" evidence="4">
    <location>
        <begin position="2"/>
        <end position="125"/>
    </location>
</feature>
<dbReference type="Proteomes" id="UP000886520">
    <property type="component" value="Chromosome 6"/>
</dbReference>
<dbReference type="PROSITE" id="PS51683">
    <property type="entry name" value="SAM_OMT_II"/>
    <property type="match status" value="1"/>
</dbReference>
<dbReference type="InterPro" id="IPR001077">
    <property type="entry name" value="COMT_C"/>
</dbReference>
<feature type="domain" description="O-methyltransferase C-terminal" evidence="4">
    <location>
        <begin position="233"/>
        <end position="304"/>
    </location>
</feature>
<dbReference type="OrthoDB" id="1606438at2759"/>
<dbReference type="EMBL" id="JABFUD020000006">
    <property type="protein sequence ID" value="KAI5078570.1"/>
    <property type="molecule type" value="Genomic_DNA"/>
</dbReference>
<dbReference type="GO" id="GO:0032259">
    <property type="term" value="P:methylation"/>
    <property type="evidence" value="ECO:0007669"/>
    <property type="project" value="UniProtKB-KW"/>
</dbReference>
<dbReference type="Pfam" id="PF00891">
    <property type="entry name" value="Methyltransf_2"/>
    <property type="match status" value="2"/>
</dbReference>
<keyword evidence="6" id="KW-1185">Reference proteome</keyword>
<dbReference type="Gene3D" id="3.40.50.150">
    <property type="entry name" value="Vaccinia Virus protein VP39"/>
    <property type="match status" value="2"/>
</dbReference>
<evidence type="ECO:0000259" key="4">
    <source>
        <dbReference type="Pfam" id="PF00891"/>
    </source>
</evidence>
<dbReference type="InterPro" id="IPR016461">
    <property type="entry name" value="COMT-like"/>
</dbReference>
<name>A0A9D4V2H1_ADICA</name>
<dbReference type="GO" id="GO:0008171">
    <property type="term" value="F:O-methyltransferase activity"/>
    <property type="evidence" value="ECO:0007669"/>
    <property type="project" value="InterPro"/>
</dbReference>
<dbReference type="PANTHER" id="PTHR11746">
    <property type="entry name" value="O-METHYLTRANSFERASE"/>
    <property type="match status" value="1"/>
</dbReference>
<comment type="caution">
    <text evidence="5">The sequence shown here is derived from an EMBL/GenBank/DDBJ whole genome shotgun (WGS) entry which is preliminary data.</text>
</comment>
<dbReference type="InterPro" id="IPR029063">
    <property type="entry name" value="SAM-dependent_MTases_sf"/>
</dbReference>
<accession>A0A9D4V2H1</accession>
<dbReference type="AlphaFoldDB" id="A0A9D4V2H1"/>
<evidence type="ECO:0000256" key="1">
    <source>
        <dbReference type="ARBA" id="ARBA00022603"/>
    </source>
</evidence>
<evidence type="ECO:0000313" key="6">
    <source>
        <dbReference type="Proteomes" id="UP000886520"/>
    </source>
</evidence>
<sequence length="326" mass="37406">MIVAQYPSIKGINFDLHHVVEATPNYPGVEHVGGDMFIEIPRADTIFMKYILHDWSDDLCLKILGNCYKALPKKGKVIVVDSILPTQVEHELPARMRYQMDLLMFSYTEGGKEHTKEELERLAKGEKKRSSESQARKVIEDRAGACIKKEIKARLREIFPPLCSLGKGVEHVGGDMFIEIPRANTIFMKLSISCTIGLITLRFQDFYNKFHCSNRTNEVAVIRFPTRREENGDELCLKILENCYKALPKKGKVIVVDSILPTQVEHELPVRMRYQMDLLMFSYTEGGKQHKKEELERVAKASGFDRMQFICNLHGLSVVEFHKDTI</sequence>
<keyword evidence="2" id="KW-0808">Transferase</keyword>
<evidence type="ECO:0000313" key="5">
    <source>
        <dbReference type="EMBL" id="KAI5078570.1"/>
    </source>
</evidence>
<proteinExistence type="predicted"/>